<gene>
    <name evidence="13 14" type="primary">bioA</name>
    <name evidence="14" type="ORF">BN3087_320021</name>
</gene>
<dbReference type="InterPro" id="IPR015421">
    <property type="entry name" value="PyrdxlP-dep_Trfase_major"/>
</dbReference>
<dbReference type="GO" id="GO:0004015">
    <property type="term" value="F:adenosylmethionine-8-amino-7-oxononanoate transaminase activity"/>
    <property type="evidence" value="ECO:0007669"/>
    <property type="project" value="UniProtKB-UniRule"/>
</dbReference>
<keyword evidence="9 13" id="KW-0093">Biotin biosynthesis</keyword>
<dbReference type="CDD" id="cd00610">
    <property type="entry name" value="OAT_like"/>
    <property type="match status" value="1"/>
</dbReference>
<feature type="modified residue" description="N6-(pyridoxal phosphate)lysine" evidence="13">
    <location>
        <position position="277"/>
    </location>
</feature>
<evidence type="ECO:0000256" key="11">
    <source>
        <dbReference type="ARBA" id="ARBA00048449"/>
    </source>
</evidence>
<dbReference type="PANTHER" id="PTHR42684:SF17">
    <property type="entry name" value="ADENOSYLMETHIONINE-8-AMINO-7-OXONONANOATE AMINOTRANSFERASE"/>
    <property type="match status" value="1"/>
</dbReference>
<evidence type="ECO:0000256" key="2">
    <source>
        <dbReference type="ARBA" id="ARBA00004496"/>
    </source>
</evidence>
<dbReference type="EC" id="2.6.1.62" evidence="13"/>
<keyword evidence="6 13" id="KW-0032">Aminotransferase</keyword>
<dbReference type="AlphaFoldDB" id="A0A0S4XM48"/>
<keyword evidence="10 13" id="KW-0663">Pyridoxal phosphate</keyword>
<feature type="binding site" evidence="13">
    <location>
        <begin position="117"/>
        <end position="118"/>
    </location>
    <ligand>
        <name>pyridoxal 5'-phosphate</name>
        <dbReference type="ChEBI" id="CHEBI:597326"/>
    </ligand>
</feature>
<dbReference type="Pfam" id="PF00202">
    <property type="entry name" value="Aminotran_3"/>
    <property type="match status" value="1"/>
</dbReference>
<comment type="function">
    <text evidence="13">Catalyzes the transfer of the alpha-amino group from S-adenosyl-L-methionine (SAM) to 7-keto-8-aminopelargonic acid (KAPA) to form 7,8-diaminopelargonic acid (DAPA). It is the only aminotransferase known to utilize SAM as an amino donor.</text>
</comment>
<evidence type="ECO:0000256" key="13">
    <source>
        <dbReference type="HAMAP-Rule" id="MF_00834"/>
    </source>
</evidence>
<name>A0A0S4XM48_9BACT</name>
<evidence type="ECO:0000256" key="9">
    <source>
        <dbReference type="ARBA" id="ARBA00022756"/>
    </source>
</evidence>
<proteinExistence type="inferred from homology"/>
<dbReference type="GO" id="GO:0009102">
    <property type="term" value="P:biotin biosynthetic process"/>
    <property type="evidence" value="ECO:0007669"/>
    <property type="project" value="UniProtKB-UniRule"/>
</dbReference>
<evidence type="ECO:0000256" key="7">
    <source>
        <dbReference type="ARBA" id="ARBA00022679"/>
    </source>
</evidence>
<dbReference type="HAMAP" id="MF_00834">
    <property type="entry name" value="BioA"/>
    <property type="match status" value="1"/>
</dbReference>
<organism evidence="14">
    <name type="scientific">Sulfurovum sp. enrichment culture clone C5</name>
    <dbReference type="NCBI Taxonomy" id="497650"/>
    <lineage>
        <taxon>Bacteria</taxon>
        <taxon>Pseudomonadati</taxon>
        <taxon>Campylobacterota</taxon>
        <taxon>Epsilonproteobacteria</taxon>
        <taxon>Campylobacterales</taxon>
        <taxon>Sulfurovaceae</taxon>
        <taxon>Sulfurovum</taxon>
        <taxon>environmental samples</taxon>
    </lineage>
</organism>
<evidence type="ECO:0000256" key="10">
    <source>
        <dbReference type="ARBA" id="ARBA00022898"/>
    </source>
</evidence>
<dbReference type="InterPro" id="IPR005814">
    <property type="entry name" value="Aminotrans_3"/>
</dbReference>
<dbReference type="FunFam" id="3.40.640.10:FF:000078">
    <property type="entry name" value="Adenosylmethionine-8-amino-7-oxononanoate aminotransferase"/>
    <property type="match status" value="1"/>
</dbReference>
<keyword evidence="7 13" id="KW-0808">Transferase</keyword>
<protein>
    <recommendedName>
        <fullName evidence="13">Adenosylmethionine-8-amino-7-oxononanoate aminotransferase</fullName>
        <ecNumber evidence="13">2.6.1.62</ecNumber>
    </recommendedName>
    <alternativeName>
        <fullName evidence="13">7,8-diamino-pelargonic acid aminotransferase</fullName>
        <shortName evidence="13">DAPA AT</shortName>
        <shortName evidence="13">DAPA aminotransferase</shortName>
    </alternativeName>
    <alternativeName>
        <fullName evidence="13">7,8-diaminononanoate synthase</fullName>
        <shortName evidence="13">DANS</shortName>
    </alternativeName>
    <alternativeName>
        <fullName evidence="13">Diaminopelargonic acid synthase</fullName>
    </alternativeName>
</protein>
<evidence type="ECO:0000256" key="4">
    <source>
        <dbReference type="ARBA" id="ARBA00011738"/>
    </source>
</evidence>
<evidence type="ECO:0000256" key="6">
    <source>
        <dbReference type="ARBA" id="ARBA00022576"/>
    </source>
</evidence>
<dbReference type="Gene3D" id="3.90.1150.10">
    <property type="entry name" value="Aspartate Aminotransferase, domain 1"/>
    <property type="match status" value="1"/>
</dbReference>
<feature type="binding site" evidence="13">
    <location>
        <position position="400"/>
    </location>
    <ligand>
        <name>substrate</name>
    </ligand>
</feature>
<comment type="subcellular location">
    <subcellularLocation>
        <location evidence="2 13">Cytoplasm</location>
    </subcellularLocation>
</comment>
<dbReference type="UniPathway" id="UPA00078">
    <property type="reaction ID" value="UER00160"/>
</dbReference>
<comment type="pathway">
    <text evidence="3 13">Cofactor biosynthesis; biotin biosynthesis; 7,8-diaminononanoate from 8-amino-7-oxononanoate (SAM route): step 1/1.</text>
</comment>
<evidence type="ECO:0000256" key="1">
    <source>
        <dbReference type="ARBA" id="ARBA00001933"/>
    </source>
</evidence>
<accession>A0A0S4XM48</accession>
<feature type="binding site" evidence="13">
    <location>
        <position position="312"/>
    </location>
    <ligand>
        <name>substrate</name>
    </ligand>
</feature>
<evidence type="ECO:0000313" key="14">
    <source>
        <dbReference type="EMBL" id="CUV65386.1"/>
    </source>
</evidence>
<dbReference type="InterPro" id="IPR015422">
    <property type="entry name" value="PyrdxlP-dep_Trfase_small"/>
</dbReference>
<feature type="binding site" evidence="13">
    <location>
        <position position="248"/>
    </location>
    <ligand>
        <name>pyridoxal 5'-phosphate</name>
        <dbReference type="ChEBI" id="CHEBI:597326"/>
    </ligand>
</feature>
<evidence type="ECO:0000256" key="3">
    <source>
        <dbReference type="ARBA" id="ARBA00005063"/>
    </source>
</evidence>
<dbReference type="InterPro" id="IPR015424">
    <property type="entry name" value="PyrdxlP-dep_Trfase"/>
</dbReference>
<comment type="cofactor">
    <cofactor evidence="1 13">
        <name>pyridoxal 5'-phosphate</name>
        <dbReference type="ChEBI" id="CHEBI:597326"/>
    </cofactor>
</comment>
<comment type="catalytic activity">
    <reaction evidence="11 13">
        <text>(8S)-8-amino-7-oxononanoate + S-adenosyl-L-methionine = S-adenosyl-4-methylsulfanyl-2-oxobutanoate + (7R,8S)-7,8-diammoniononanoate</text>
        <dbReference type="Rhea" id="RHEA:16861"/>
        <dbReference type="ChEBI" id="CHEBI:16490"/>
        <dbReference type="ChEBI" id="CHEBI:59789"/>
        <dbReference type="ChEBI" id="CHEBI:149468"/>
        <dbReference type="ChEBI" id="CHEBI:149469"/>
        <dbReference type="EC" id="2.6.1.62"/>
    </reaction>
</comment>
<feature type="site" description="Participates in the substrate recognition with KAPA and in a stacking interaction with the adenine ring of SAM" evidence="13">
    <location>
        <position position="20"/>
    </location>
</feature>
<dbReference type="NCBIfam" id="NF004624">
    <property type="entry name" value="PRK05964.1"/>
    <property type="match status" value="1"/>
</dbReference>
<dbReference type="PANTHER" id="PTHR42684">
    <property type="entry name" value="ADENOSYLMETHIONINE-8-AMINO-7-OXONONANOATE AMINOTRANSFERASE"/>
    <property type="match status" value="1"/>
</dbReference>
<evidence type="ECO:0000256" key="8">
    <source>
        <dbReference type="ARBA" id="ARBA00022691"/>
    </source>
</evidence>
<comment type="subunit">
    <text evidence="4 13">Homodimer.</text>
</comment>
<dbReference type="EMBL" id="FAXN01000032">
    <property type="protein sequence ID" value="CUV65386.1"/>
    <property type="molecule type" value="Genomic_DNA"/>
</dbReference>
<feature type="binding site" evidence="13">
    <location>
        <position position="149"/>
    </location>
    <ligand>
        <name>substrate</name>
    </ligand>
</feature>
<dbReference type="PIRSF" id="PIRSF000521">
    <property type="entry name" value="Transaminase_4ab_Lys_Orn"/>
    <property type="match status" value="1"/>
</dbReference>
<sequence length="438" mass="49599">MIFSNNELMQKDLEYIWHPCTQMKDHEKIPIIPVKYAKGVYLYDFDDNKYIDAVSSWWVNIFGHSNEYINNKIKNQLDTLEHIILAGFTHKPAIDLAEKLVKITPNGLNKVFFADNGSSAIEIALKMSYHYHLNENSNRTLFLSLTNSYHGETIGALSVGDVELYKKTYKPLLINCIQTPVPKDQTVQAAKDALIALEEVLKQEGDNISAFIVEPLVQGAGGMHMYHEEYLIGARRLTQIYGIHLIVDEIMTGFGRTGKMFASEYAGIEPDFMTLSKGLTGGYLPLSVVMTTNKVYNAFYCDYSEYKAFLHSHSYTGNALACSAAIATLELFEEQKIIDKNILINKYMKQKLERFNGFKNVKSTRILGMIAVIELSDIDTKERVGVIISQYALSRGVLLRPLGNTIYVMPPFVITNNEIDTIFDVIYDAIDKLDFTLK</sequence>
<reference evidence="14" key="1">
    <citation type="submission" date="2015-11" db="EMBL/GenBank/DDBJ databases">
        <authorList>
            <person name="Zhang Y."/>
            <person name="Guo Z."/>
        </authorList>
    </citation>
    <scope>NUCLEOTIDE SEQUENCE</scope>
    <source>
        <strain evidence="14">BN30871</strain>
    </source>
</reference>
<dbReference type="NCBIfam" id="TIGR00508">
    <property type="entry name" value="bioA"/>
    <property type="match status" value="1"/>
</dbReference>
<evidence type="ECO:0000256" key="12">
    <source>
        <dbReference type="ARBA" id="ARBA00060970"/>
    </source>
</evidence>
<comment type="similarity">
    <text evidence="12 13">Belongs to the class-III pyridoxal-phosphate-dependent aminotransferase family. BioA subfamily.</text>
</comment>
<feature type="binding site" evidence="13">
    <location>
        <begin position="313"/>
        <end position="314"/>
    </location>
    <ligand>
        <name>pyridoxal 5'-phosphate</name>
        <dbReference type="ChEBI" id="CHEBI:597326"/>
    </ligand>
</feature>
<dbReference type="SUPFAM" id="SSF53383">
    <property type="entry name" value="PLP-dependent transferases"/>
    <property type="match status" value="1"/>
</dbReference>
<dbReference type="InterPro" id="IPR049704">
    <property type="entry name" value="Aminotrans_3_PPA_site"/>
</dbReference>
<feature type="binding site" evidence="13">
    <location>
        <position position="277"/>
    </location>
    <ligand>
        <name>substrate</name>
    </ligand>
</feature>
<evidence type="ECO:0000256" key="5">
    <source>
        <dbReference type="ARBA" id="ARBA00022490"/>
    </source>
</evidence>
<dbReference type="GO" id="GO:0005737">
    <property type="term" value="C:cytoplasm"/>
    <property type="evidence" value="ECO:0007669"/>
    <property type="project" value="UniProtKB-SubCell"/>
</dbReference>
<feature type="binding site" evidence="13">
    <location>
        <position position="57"/>
    </location>
    <ligand>
        <name>substrate</name>
    </ligand>
</feature>
<dbReference type="PROSITE" id="PS00600">
    <property type="entry name" value="AA_TRANSFER_CLASS_3"/>
    <property type="match status" value="1"/>
</dbReference>
<keyword evidence="8 13" id="KW-0949">S-adenosyl-L-methionine</keyword>
<dbReference type="Gene3D" id="3.40.640.10">
    <property type="entry name" value="Type I PLP-dependent aspartate aminotransferase-like (Major domain)"/>
    <property type="match status" value="1"/>
</dbReference>
<dbReference type="InterPro" id="IPR005815">
    <property type="entry name" value="BioA"/>
</dbReference>
<keyword evidence="5 13" id="KW-0963">Cytoplasm</keyword>
<dbReference type="GO" id="GO:0030170">
    <property type="term" value="F:pyridoxal phosphate binding"/>
    <property type="evidence" value="ECO:0007669"/>
    <property type="project" value="UniProtKB-UniRule"/>
</dbReference>